<evidence type="ECO:0000313" key="9">
    <source>
        <dbReference type="EMBL" id="OCK78420.1"/>
    </source>
</evidence>
<proteinExistence type="predicted"/>
<feature type="region of interest" description="Disordered" evidence="6">
    <location>
        <begin position="1"/>
        <end position="30"/>
    </location>
</feature>
<dbReference type="InterPro" id="IPR041195">
    <property type="entry name" value="Rnh202_N"/>
</dbReference>
<evidence type="ECO:0000256" key="3">
    <source>
        <dbReference type="ARBA" id="ARBA00023242"/>
    </source>
</evidence>
<dbReference type="OrthoDB" id="29098at2759"/>
<dbReference type="Pfam" id="PF17745">
    <property type="entry name" value="Ydr279_N"/>
    <property type="match status" value="1"/>
</dbReference>
<feature type="compositionally biased region" description="Basic and acidic residues" evidence="6">
    <location>
        <begin position="107"/>
        <end position="116"/>
    </location>
</feature>
<dbReference type="GO" id="GO:0005654">
    <property type="term" value="C:nucleoplasm"/>
    <property type="evidence" value="ECO:0007669"/>
    <property type="project" value="TreeGrafter"/>
</dbReference>
<comment type="subcellular location">
    <subcellularLocation>
        <location evidence="1">Nucleus</location>
    </subcellularLocation>
</comment>
<feature type="domain" description="Rnh202 triple barrel" evidence="8">
    <location>
        <begin position="36"/>
        <end position="148"/>
    </location>
</feature>
<dbReference type="Proteomes" id="UP000250266">
    <property type="component" value="Unassembled WGS sequence"/>
</dbReference>
<dbReference type="CDD" id="cd09270">
    <property type="entry name" value="RNase_H2-B"/>
    <property type="match status" value="1"/>
</dbReference>
<dbReference type="Gene3D" id="1.10.20.120">
    <property type="match status" value="1"/>
</dbReference>
<feature type="compositionally biased region" description="Basic and acidic residues" evidence="6">
    <location>
        <begin position="412"/>
        <end position="441"/>
    </location>
</feature>
<evidence type="ECO:0000256" key="1">
    <source>
        <dbReference type="ARBA" id="ARBA00004123"/>
    </source>
</evidence>
<reference evidence="9 10" key="1">
    <citation type="journal article" date="2016" name="Nat. Commun.">
        <title>Ectomycorrhizal ecology is imprinted in the genome of the dominant symbiotic fungus Cenococcum geophilum.</title>
        <authorList>
            <consortium name="DOE Joint Genome Institute"/>
            <person name="Peter M."/>
            <person name="Kohler A."/>
            <person name="Ohm R.A."/>
            <person name="Kuo A."/>
            <person name="Krutzmann J."/>
            <person name="Morin E."/>
            <person name="Arend M."/>
            <person name="Barry K.W."/>
            <person name="Binder M."/>
            <person name="Choi C."/>
            <person name="Clum A."/>
            <person name="Copeland A."/>
            <person name="Grisel N."/>
            <person name="Haridas S."/>
            <person name="Kipfer T."/>
            <person name="LaButti K."/>
            <person name="Lindquist E."/>
            <person name="Lipzen A."/>
            <person name="Maire R."/>
            <person name="Meier B."/>
            <person name="Mihaltcheva S."/>
            <person name="Molinier V."/>
            <person name="Murat C."/>
            <person name="Poggeler S."/>
            <person name="Quandt C.A."/>
            <person name="Sperisen C."/>
            <person name="Tritt A."/>
            <person name="Tisserant E."/>
            <person name="Crous P.W."/>
            <person name="Henrissat B."/>
            <person name="Nehls U."/>
            <person name="Egli S."/>
            <person name="Spatafora J.W."/>
            <person name="Grigoriev I.V."/>
            <person name="Martin F.M."/>
        </authorList>
    </citation>
    <scope>NUCLEOTIDE SEQUENCE [LARGE SCALE GENOMIC DNA]</scope>
    <source>
        <strain evidence="9 10">CBS 459.81</strain>
    </source>
</reference>
<feature type="domain" description="Ribonuclease H2 subunit B wHTH" evidence="7">
    <location>
        <begin position="151"/>
        <end position="360"/>
    </location>
</feature>
<feature type="region of interest" description="Disordered" evidence="6">
    <location>
        <begin position="96"/>
        <end position="123"/>
    </location>
</feature>
<protein>
    <recommendedName>
        <fullName evidence="2">Ribonuclease H2 subunit B</fullName>
    </recommendedName>
    <alternativeName>
        <fullName evidence="5">Ribonuclease HI subunit B</fullName>
    </alternativeName>
</protein>
<evidence type="ECO:0000259" key="8">
    <source>
        <dbReference type="Pfam" id="PF17745"/>
    </source>
</evidence>
<feature type="compositionally biased region" description="Polar residues" evidence="6">
    <location>
        <begin position="271"/>
        <end position="299"/>
    </location>
</feature>
<dbReference type="InterPro" id="IPR040456">
    <property type="entry name" value="RNase_H2_suB"/>
</dbReference>
<dbReference type="EMBL" id="KV745060">
    <property type="protein sequence ID" value="OCK78420.1"/>
    <property type="molecule type" value="Genomic_DNA"/>
</dbReference>
<accession>A0A8E2E702</accession>
<dbReference type="PANTHER" id="PTHR13383:SF11">
    <property type="entry name" value="RIBONUCLEASE H2 SUBUNIT B"/>
    <property type="match status" value="1"/>
</dbReference>
<evidence type="ECO:0000256" key="2">
    <source>
        <dbReference type="ARBA" id="ARBA00019062"/>
    </source>
</evidence>
<dbReference type="AlphaFoldDB" id="A0A8E2E702"/>
<dbReference type="GO" id="GO:0006401">
    <property type="term" value="P:RNA catabolic process"/>
    <property type="evidence" value="ECO:0007669"/>
    <property type="project" value="TreeGrafter"/>
</dbReference>
<keyword evidence="10" id="KW-1185">Reference proteome</keyword>
<name>A0A8E2E702_9PEZI</name>
<evidence type="ECO:0000256" key="4">
    <source>
        <dbReference type="ARBA" id="ARBA00024778"/>
    </source>
</evidence>
<dbReference type="InterPro" id="IPR019024">
    <property type="entry name" value="RNase_H2_suB_wHTH"/>
</dbReference>
<dbReference type="Pfam" id="PF09468">
    <property type="entry name" value="RNase_H2-Ydr279"/>
    <property type="match status" value="1"/>
</dbReference>
<feature type="region of interest" description="Disordered" evidence="6">
    <location>
        <begin position="401"/>
        <end position="441"/>
    </location>
</feature>
<evidence type="ECO:0000256" key="5">
    <source>
        <dbReference type="ARBA" id="ARBA00033464"/>
    </source>
</evidence>
<comment type="function">
    <text evidence="4">Non catalytic subunit of RNase H2, an endonuclease that specifically degrades the RNA of RNA:DNA hybrids. Participates in DNA replication, possibly by mediating the removal of lagging-strand Okazaki fragment RNA primers during DNA replication. Mediates the excision of single ribonucleotides from DNA:RNA duplexes.</text>
</comment>
<evidence type="ECO:0000256" key="6">
    <source>
        <dbReference type="SAM" id="MobiDB-lite"/>
    </source>
</evidence>
<feature type="compositionally biased region" description="Low complexity" evidence="6">
    <location>
        <begin position="300"/>
        <end position="321"/>
    </location>
</feature>
<gene>
    <name evidence="9" type="ORF">K432DRAFT_383880</name>
</gene>
<dbReference type="GO" id="GO:0032299">
    <property type="term" value="C:ribonuclease H2 complex"/>
    <property type="evidence" value="ECO:0007669"/>
    <property type="project" value="InterPro"/>
</dbReference>
<feature type="region of interest" description="Disordered" evidence="6">
    <location>
        <begin position="267"/>
        <end position="327"/>
    </location>
</feature>
<evidence type="ECO:0000259" key="7">
    <source>
        <dbReference type="Pfam" id="PF09468"/>
    </source>
</evidence>
<organism evidence="9 10">
    <name type="scientific">Lepidopterella palustris CBS 459.81</name>
    <dbReference type="NCBI Taxonomy" id="1314670"/>
    <lineage>
        <taxon>Eukaryota</taxon>
        <taxon>Fungi</taxon>
        <taxon>Dikarya</taxon>
        <taxon>Ascomycota</taxon>
        <taxon>Pezizomycotina</taxon>
        <taxon>Dothideomycetes</taxon>
        <taxon>Pleosporomycetidae</taxon>
        <taxon>Mytilinidiales</taxon>
        <taxon>Argynnaceae</taxon>
        <taxon>Lepidopterella</taxon>
    </lineage>
</organism>
<sequence>MARTRSKLAAKDPVQEPTTSTKALPPSAVNPPKLFILPNDASPEARIVTLLNPVNATPNRYLFCPEQGFYEFTKIAAPRKAPRSWLIAPHQTLRDETSKTFPSVEHGTAENGKEADDLADGEQQEGAISISKGYITKSADLFVATPLDTLFLLLPALSPSKSTAKDTQKQLFLSLDDHLETLGATTPHLGQLLQSRKLRDRIEERMSDVCDMVNAGEEKMYRLSHPKLLIILLSKAERMSKNGFPASMEDRLIRPALEIPIMSIKREESDISTSEAGPTQSESQSSAQPPGTATPSTSDSQSTNTSVSTAATSLPPTATELPESKPTISAPEGVLHLLRLRTALAYLLSSYVPSLLHTPLRALLSSSSPINFSPLDAHLAHLTSLRAQATALRSLSDNISRKRGYNDDEEAVEARAEKKRKQDEDEKKKKNEPRGIKQLKKVDVSGMRKLSTFFGKAHVKK</sequence>
<dbReference type="PANTHER" id="PTHR13383">
    <property type="entry name" value="RIBONUCLEASE H2 SUBUNIT B"/>
    <property type="match status" value="1"/>
</dbReference>
<evidence type="ECO:0000313" key="10">
    <source>
        <dbReference type="Proteomes" id="UP000250266"/>
    </source>
</evidence>
<keyword evidence="3" id="KW-0539">Nucleus</keyword>